<dbReference type="Proteomes" id="UP001302429">
    <property type="component" value="Chromosome"/>
</dbReference>
<organism evidence="1 2">
    <name type="scientific">Alterisphingorhabdus coralli</name>
    <dbReference type="NCBI Taxonomy" id="3071408"/>
    <lineage>
        <taxon>Bacteria</taxon>
        <taxon>Pseudomonadati</taxon>
        <taxon>Pseudomonadota</taxon>
        <taxon>Alphaproteobacteria</taxon>
        <taxon>Sphingomonadales</taxon>
        <taxon>Sphingomonadaceae</taxon>
        <taxon>Alterisphingorhabdus (ex Yan et al. 2024)</taxon>
    </lineage>
</organism>
<gene>
    <name evidence="1" type="ORF">RB602_05865</name>
</gene>
<protein>
    <submittedName>
        <fullName evidence="1">Uncharacterized protein</fullName>
    </submittedName>
</protein>
<dbReference type="AlphaFoldDB" id="A0AA97FAF9"/>
<evidence type="ECO:0000313" key="2">
    <source>
        <dbReference type="Proteomes" id="UP001302429"/>
    </source>
</evidence>
<dbReference type="KEGG" id="acoa:RB602_05865"/>
<dbReference type="EMBL" id="CP136594">
    <property type="protein sequence ID" value="WOE76237.1"/>
    <property type="molecule type" value="Genomic_DNA"/>
</dbReference>
<evidence type="ECO:0000313" key="1">
    <source>
        <dbReference type="EMBL" id="WOE76237.1"/>
    </source>
</evidence>
<keyword evidence="2" id="KW-1185">Reference proteome</keyword>
<sequence length="55" mass="5999">MRQALNRNYAHRCNLGGNGNELWVHGACIGHETAHIGIGQLALVYKGLSPWGDVE</sequence>
<dbReference type="RefSeq" id="WP_317083800.1">
    <property type="nucleotide sequence ID" value="NZ_CP136594.1"/>
</dbReference>
<reference evidence="1 2" key="1">
    <citation type="submission" date="2023-10" db="EMBL/GenBank/DDBJ databases">
        <title>Complete genome sequence of a Sphingomonadaceae bacterium.</title>
        <authorList>
            <person name="Yan C."/>
        </authorList>
    </citation>
    <scope>NUCLEOTIDE SEQUENCE [LARGE SCALE GENOMIC DNA]</scope>
    <source>
        <strain evidence="1 2">SCSIO 66989</strain>
    </source>
</reference>
<proteinExistence type="predicted"/>
<accession>A0AA97FAF9</accession>
<name>A0AA97FAF9_9SPHN</name>